<dbReference type="SUPFAM" id="SSF103473">
    <property type="entry name" value="MFS general substrate transporter"/>
    <property type="match status" value="1"/>
</dbReference>
<evidence type="ECO:0000256" key="3">
    <source>
        <dbReference type="ARBA" id="ARBA00022692"/>
    </source>
</evidence>
<accession>A0A370NQG3</accession>
<organism evidence="8 9">
    <name type="scientific">Cupriavidus lacunae</name>
    <dbReference type="NCBI Taxonomy" id="2666307"/>
    <lineage>
        <taxon>Bacteria</taxon>
        <taxon>Pseudomonadati</taxon>
        <taxon>Pseudomonadota</taxon>
        <taxon>Betaproteobacteria</taxon>
        <taxon>Burkholderiales</taxon>
        <taxon>Burkholderiaceae</taxon>
        <taxon>Cupriavidus</taxon>
    </lineage>
</organism>
<dbReference type="InterPro" id="IPR050382">
    <property type="entry name" value="MFS_Na/Anion_cotransporter"/>
</dbReference>
<dbReference type="RefSeq" id="WP_115213863.1">
    <property type="nucleotide sequence ID" value="NZ_QKWJ01000034.1"/>
</dbReference>
<dbReference type="CDD" id="cd17319">
    <property type="entry name" value="MFS_ExuT_GudP_like"/>
    <property type="match status" value="1"/>
</dbReference>
<dbReference type="GO" id="GO:0005886">
    <property type="term" value="C:plasma membrane"/>
    <property type="evidence" value="ECO:0007669"/>
    <property type="project" value="UniProtKB-SubCell"/>
</dbReference>
<dbReference type="InterPro" id="IPR000849">
    <property type="entry name" value="Sugar_P_transporter"/>
</dbReference>
<sequence length="430" mass="45820">MMSGKYRYVVAGLLFSAGMINYMDRAALGVVAPIISKELDISPSELGIVFSSFFFGYSIFAFVGGHLADRYGPKRVFSWAMGGWSLVCGLTASVTGFTSLLLTRALFGFGEGPMNSTTNRTITNWFPRSETGRMIGFSFSGQTLGSAIAGPIVGLVAIAFGWRISFVVIALIGLIWIVFWRFFVTDSPVQNRRVGADELRLIEESRSAAHPADDGDRGTTLREHLFKPSVLALGTGLFAVNYTLFIFVSWLPSYFTNALHLDLKQMSMLSTIPWACGAIGYFGGGLVGDFIYKRMKNPLNARKLSAVVPLALSAVAMLVVSFATQTATAVALVAAAVLFLTAASQSCWALMHELVPGKHLGGVSGFVHLMGNISGIIGPTVTGFAVQYFGGYGSAFALGATIDLVGVLAMVFVINGQATQSQPAVSRSAA</sequence>
<feature type="transmembrane region" description="Helical" evidence="6">
    <location>
        <begin position="395"/>
        <end position="414"/>
    </location>
</feature>
<dbReference type="GO" id="GO:0022857">
    <property type="term" value="F:transmembrane transporter activity"/>
    <property type="evidence" value="ECO:0007669"/>
    <property type="project" value="InterPro"/>
</dbReference>
<dbReference type="Proteomes" id="UP000255165">
    <property type="component" value="Unassembled WGS sequence"/>
</dbReference>
<dbReference type="PIRSF" id="PIRSF002808">
    <property type="entry name" value="Hexose_phosphate_transp"/>
    <property type="match status" value="1"/>
</dbReference>
<gene>
    <name evidence="8" type="ORF">DN412_23950</name>
</gene>
<dbReference type="InterPro" id="IPR036259">
    <property type="entry name" value="MFS_trans_sf"/>
</dbReference>
<evidence type="ECO:0000256" key="4">
    <source>
        <dbReference type="ARBA" id="ARBA00022989"/>
    </source>
</evidence>
<reference evidence="9" key="1">
    <citation type="submission" date="2018-06" db="EMBL/GenBank/DDBJ databases">
        <authorList>
            <person name="Feng T."/>
            <person name="Jeon C.O."/>
        </authorList>
    </citation>
    <scope>NUCLEOTIDE SEQUENCE [LARGE SCALE GENOMIC DNA]</scope>
    <source>
        <strain evidence="9">S23</strain>
    </source>
</reference>
<dbReference type="Gene3D" id="1.20.1250.20">
    <property type="entry name" value="MFS general substrate transporter like domains"/>
    <property type="match status" value="2"/>
</dbReference>
<dbReference type="EMBL" id="QKWJ01000034">
    <property type="protein sequence ID" value="RDK07862.1"/>
    <property type="molecule type" value="Genomic_DNA"/>
</dbReference>
<feature type="transmembrane region" description="Helical" evidence="6">
    <location>
        <begin position="230"/>
        <end position="251"/>
    </location>
</feature>
<evidence type="ECO:0000259" key="7">
    <source>
        <dbReference type="PROSITE" id="PS50850"/>
    </source>
</evidence>
<evidence type="ECO:0000313" key="8">
    <source>
        <dbReference type="EMBL" id="RDK07862.1"/>
    </source>
</evidence>
<comment type="subcellular location">
    <subcellularLocation>
        <location evidence="1">Cell membrane</location>
        <topology evidence="1">Multi-pass membrane protein</topology>
    </subcellularLocation>
</comment>
<dbReference type="PROSITE" id="PS50850">
    <property type="entry name" value="MFS"/>
    <property type="match status" value="1"/>
</dbReference>
<dbReference type="InterPro" id="IPR020846">
    <property type="entry name" value="MFS_dom"/>
</dbReference>
<feature type="transmembrane region" description="Helical" evidence="6">
    <location>
        <begin position="271"/>
        <end position="292"/>
    </location>
</feature>
<evidence type="ECO:0000256" key="1">
    <source>
        <dbReference type="ARBA" id="ARBA00004651"/>
    </source>
</evidence>
<dbReference type="InterPro" id="IPR011701">
    <property type="entry name" value="MFS"/>
</dbReference>
<proteinExistence type="predicted"/>
<dbReference type="PANTHER" id="PTHR11662:SF399">
    <property type="entry name" value="FI19708P1-RELATED"/>
    <property type="match status" value="1"/>
</dbReference>
<feature type="transmembrane region" description="Helical" evidence="6">
    <location>
        <begin position="160"/>
        <end position="183"/>
    </location>
</feature>
<feature type="transmembrane region" description="Helical" evidence="6">
    <location>
        <begin position="76"/>
        <end position="102"/>
    </location>
</feature>
<keyword evidence="5 6" id="KW-0472">Membrane</keyword>
<keyword evidence="3 6" id="KW-0812">Transmembrane</keyword>
<dbReference type="Pfam" id="PF07690">
    <property type="entry name" value="MFS_1"/>
    <property type="match status" value="1"/>
</dbReference>
<feature type="domain" description="Major facilitator superfamily (MFS) profile" evidence="7">
    <location>
        <begin position="10"/>
        <end position="418"/>
    </location>
</feature>
<comment type="caution">
    <text evidence="8">The sequence shown here is derived from an EMBL/GenBank/DDBJ whole genome shotgun (WGS) entry which is preliminary data.</text>
</comment>
<evidence type="ECO:0000313" key="9">
    <source>
        <dbReference type="Proteomes" id="UP000255165"/>
    </source>
</evidence>
<feature type="transmembrane region" description="Helical" evidence="6">
    <location>
        <begin position="329"/>
        <end position="351"/>
    </location>
</feature>
<evidence type="ECO:0000256" key="2">
    <source>
        <dbReference type="ARBA" id="ARBA00022475"/>
    </source>
</evidence>
<feature type="transmembrane region" description="Helical" evidence="6">
    <location>
        <begin position="45"/>
        <end position="64"/>
    </location>
</feature>
<keyword evidence="2" id="KW-1003">Cell membrane</keyword>
<protein>
    <submittedName>
        <fullName evidence="8">MFS transporter</fullName>
    </submittedName>
</protein>
<dbReference type="AlphaFoldDB" id="A0A370NQG3"/>
<dbReference type="PANTHER" id="PTHR11662">
    <property type="entry name" value="SOLUTE CARRIER FAMILY 17"/>
    <property type="match status" value="1"/>
</dbReference>
<keyword evidence="9" id="KW-1185">Reference proteome</keyword>
<feature type="transmembrane region" description="Helical" evidence="6">
    <location>
        <begin position="304"/>
        <end position="323"/>
    </location>
</feature>
<feature type="transmembrane region" description="Helical" evidence="6">
    <location>
        <begin position="363"/>
        <end position="389"/>
    </location>
</feature>
<evidence type="ECO:0000256" key="5">
    <source>
        <dbReference type="ARBA" id="ARBA00023136"/>
    </source>
</evidence>
<name>A0A370NQG3_9BURK</name>
<evidence type="ECO:0000256" key="6">
    <source>
        <dbReference type="SAM" id="Phobius"/>
    </source>
</evidence>
<keyword evidence="4 6" id="KW-1133">Transmembrane helix</keyword>